<reference evidence="1" key="2">
    <citation type="submission" date="2021-09" db="EMBL/GenBank/DDBJ databases">
        <authorList>
            <person name="Jia N."/>
            <person name="Wang J."/>
            <person name="Shi W."/>
            <person name="Du L."/>
            <person name="Sun Y."/>
            <person name="Zhan W."/>
            <person name="Jiang J."/>
            <person name="Wang Q."/>
            <person name="Zhang B."/>
            <person name="Ji P."/>
            <person name="Sakyi L.B."/>
            <person name="Cui X."/>
            <person name="Yuan T."/>
            <person name="Jiang B."/>
            <person name="Yang W."/>
            <person name="Lam T.T.-Y."/>
            <person name="Chang Q."/>
            <person name="Ding S."/>
            <person name="Wang X."/>
            <person name="Zhu J."/>
            <person name="Ruan X."/>
            <person name="Zhao L."/>
            <person name="Wei J."/>
            <person name="Que T."/>
            <person name="Du C."/>
            <person name="Cheng J."/>
            <person name="Dai P."/>
            <person name="Han X."/>
            <person name="Huang E."/>
            <person name="Gao Y."/>
            <person name="Liu J."/>
            <person name="Shao H."/>
            <person name="Ye R."/>
            <person name="Li L."/>
            <person name="Wei W."/>
            <person name="Wang X."/>
            <person name="Wang C."/>
            <person name="Huo Q."/>
            <person name="Li W."/>
            <person name="Guo W."/>
            <person name="Chen H."/>
            <person name="Chen S."/>
            <person name="Zhou L."/>
            <person name="Zhou L."/>
            <person name="Ni X."/>
            <person name="Tian J."/>
            <person name="Zhou Y."/>
            <person name="Sheng Y."/>
            <person name="Liu T."/>
            <person name="Pan Y."/>
            <person name="Xia L."/>
            <person name="Li J."/>
            <person name="Zhao F."/>
            <person name="Cao W."/>
        </authorList>
    </citation>
    <scope>NUCLEOTIDE SEQUENCE</scope>
    <source>
        <strain evidence="1">Rsan-2018</strain>
        <tissue evidence="1">Larvae</tissue>
    </source>
</reference>
<sequence>MEQQRALCYHYKPKPKQLPKLKPVEERLNAPRLPFMSIRRLTHVPINVTIEVQDLVRCLLRNVPEDAAIDVHIKRRLVSKASYRHGLIKKSASILCYLLQCRLLGQGWISIFMGYWEITNQIIIFSCS</sequence>
<keyword evidence="2" id="KW-1185">Reference proteome</keyword>
<name>A0A9D4T6N1_RHISA</name>
<dbReference type="Proteomes" id="UP000821837">
    <property type="component" value="Chromosome 1"/>
</dbReference>
<dbReference type="AlphaFoldDB" id="A0A9D4T6N1"/>
<dbReference type="EMBL" id="JABSTV010001245">
    <property type="protein sequence ID" value="KAH7982069.1"/>
    <property type="molecule type" value="Genomic_DNA"/>
</dbReference>
<evidence type="ECO:0000313" key="1">
    <source>
        <dbReference type="EMBL" id="KAH7982069.1"/>
    </source>
</evidence>
<reference evidence="1" key="1">
    <citation type="journal article" date="2020" name="Cell">
        <title>Large-Scale Comparative Analyses of Tick Genomes Elucidate Their Genetic Diversity and Vector Capacities.</title>
        <authorList>
            <consortium name="Tick Genome and Microbiome Consortium (TIGMIC)"/>
            <person name="Jia N."/>
            <person name="Wang J."/>
            <person name="Shi W."/>
            <person name="Du L."/>
            <person name="Sun Y."/>
            <person name="Zhan W."/>
            <person name="Jiang J.F."/>
            <person name="Wang Q."/>
            <person name="Zhang B."/>
            <person name="Ji P."/>
            <person name="Bell-Sakyi L."/>
            <person name="Cui X.M."/>
            <person name="Yuan T.T."/>
            <person name="Jiang B.G."/>
            <person name="Yang W.F."/>
            <person name="Lam T.T."/>
            <person name="Chang Q.C."/>
            <person name="Ding S.J."/>
            <person name="Wang X.J."/>
            <person name="Zhu J.G."/>
            <person name="Ruan X.D."/>
            <person name="Zhao L."/>
            <person name="Wei J.T."/>
            <person name="Ye R.Z."/>
            <person name="Que T.C."/>
            <person name="Du C.H."/>
            <person name="Zhou Y.H."/>
            <person name="Cheng J.X."/>
            <person name="Dai P.F."/>
            <person name="Guo W.B."/>
            <person name="Han X.H."/>
            <person name="Huang E.J."/>
            <person name="Li L.F."/>
            <person name="Wei W."/>
            <person name="Gao Y.C."/>
            <person name="Liu J.Z."/>
            <person name="Shao H.Z."/>
            <person name="Wang X."/>
            <person name="Wang C.C."/>
            <person name="Yang T.C."/>
            <person name="Huo Q.B."/>
            <person name="Li W."/>
            <person name="Chen H.Y."/>
            <person name="Chen S.E."/>
            <person name="Zhou L.G."/>
            <person name="Ni X.B."/>
            <person name="Tian J.H."/>
            <person name="Sheng Y."/>
            <person name="Liu T."/>
            <person name="Pan Y.S."/>
            <person name="Xia L.Y."/>
            <person name="Li J."/>
            <person name="Zhao F."/>
            <person name="Cao W.C."/>
        </authorList>
    </citation>
    <scope>NUCLEOTIDE SEQUENCE</scope>
    <source>
        <strain evidence="1">Rsan-2018</strain>
    </source>
</reference>
<proteinExistence type="predicted"/>
<comment type="caution">
    <text evidence="1">The sequence shown here is derived from an EMBL/GenBank/DDBJ whole genome shotgun (WGS) entry which is preliminary data.</text>
</comment>
<accession>A0A9D4T6N1</accession>
<organism evidence="1 2">
    <name type="scientific">Rhipicephalus sanguineus</name>
    <name type="common">Brown dog tick</name>
    <name type="synonym">Ixodes sanguineus</name>
    <dbReference type="NCBI Taxonomy" id="34632"/>
    <lineage>
        <taxon>Eukaryota</taxon>
        <taxon>Metazoa</taxon>
        <taxon>Ecdysozoa</taxon>
        <taxon>Arthropoda</taxon>
        <taxon>Chelicerata</taxon>
        <taxon>Arachnida</taxon>
        <taxon>Acari</taxon>
        <taxon>Parasitiformes</taxon>
        <taxon>Ixodida</taxon>
        <taxon>Ixodoidea</taxon>
        <taxon>Ixodidae</taxon>
        <taxon>Rhipicephalinae</taxon>
        <taxon>Rhipicephalus</taxon>
        <taxon>Rhipicephalus</taxon>
    </lineage>
</organism>
<evidence type="ECO:0000313" key="2">
    <source>
        <dbReference type="Proteomes" id="UP000821837"/>
    </source>
</evidence>
<gene>
    <name evidence="1" type="ORF">HPB52_002864</name>
</gene>
<protein>
    <submittedName>
        <fullName evidence="1">Uncharacterized protein</fullName>
    </submittedName>
</protein>
<dbReference type="VEuPathDB" id="VectorBase:RSAN_040572"/>